<evidence type="ECO:0000313" key="2">
    <source>
        <dbReference type="Proteomes" id="UP000821845"/>
    </source>
</evidence>
<accession>A0ACB7SA28</accession>
<dbReference type="Proteomes" id="UP000821845">
    <property type="component" value="Chromosome 5"/>
</dbReference>
<sequence length="108" mass="12264">MARISYSGASGFPYEKECEYLNEIQIEYLIHSLLPETGCFLEGTGLVFSAKKSEFLLFRKARPGMRNLEPLDSLPWTGIEKKKIDTLIRVGLKRILGIPQTTSTERLL</sequence>
<organism evidence="1 2">
    <name type="scientific">Hyalomma asiaticum</name>
    <name type="common">Tick</name>
    <dbReference type="NCBI Taxonomy" id="266040"/>
    <lineage>
        <taxon>Eukaryota</taxon>
        <taxon>Metazoa</taxon>
        <taxon>Ecdysozoa</taxon>
        <taxon>Arthropoda</taxon>
        <taxon>Chelicerata</taxon>
        <taxon>Arachnida</taxon>
        <taxon>Acari</taxon>
        <taxon>Parasitiformes</taxon>
        <taxon>Ixodida</taxon>
        <taxon>Ixodoidea</taxon>
        <taxon>Ixodidae</taxon>
        <taxon>Hyalomminae</taxon>
        <taxon>Hyalomma</taxon>
    </lineage>
</organism>
<keyword evidence="2" id="KW-1185">Reference proteome</keyword>
<gene>
    <name evidence="1" type="ORF">HPB50_025459</name>
</gene>
<name>A0ACB7SA28_HYAAI</name>
<dbReference type="EMBL" id="CM023485">
    <property type="protein sequence ID" value="KAH6931570.1"/>
    <property type="molecule type" value="Genomic_DNA"/>
</dbReference>
<protein>
    <submittedName>
        <fullName evidence="1">Uncharacterized protein</fullName>
    </submittedName>
</protein>
<evidence type="ECO:0000313" key="1">
    <source>
        <dbReference type="EMBL" id="KAH6931570.1"/>
    </source>
</evidence>
<comment type="caution">
    <text evidence="1">The sequence shown here is derived from an EMBL/GenBank/DDBJ whole genome shotgun (WGS) entry which is preliminary data.</text>
</comment>
<proteinExistence type="predicted"/>
<reference evidence="1" key="1">
    <citation type="submission" date="2020-05" db="EMBL/GenBank/DDBJ databases">
        <title>Large-scale comparative analyses of tick genomes elucidate their genetic diversity and vector capacities.</title>
        <authorList>
            <person name="Jia N."/>
            <person name="Wang J."/>
            <person name="Shi W."/>
            <person name="Du L."/>
            <person name="Sun Y."/>
            <person name="Zhan W."/>
            <person name="Jiang J."/>
            <person name="Wang Q."/>
            <person name="Zhang B."/>
            <person name="Ji P."/>
            <person name="Sakyi L.B."/>
            <person name="Cui X."/>
            <person name="Yuan T."/>
            <person name="Jiang B."/>
            <person name="Yang W."/>
            <person name="Lam T.T.-Y."/>
            <person name="Chang Q."/>
            <person name="Ding S."/>
            <person name="Wang X."/>
            <person name="Zhu J."/>
            <person name="Ruan X."/>
            <person name="Zhao L."/>
            <person name="Wei J."/>
            <person name="Que T."/>
            <person name="Du C."/>
            <person name="Cheng J."/>
            <person name="Dai P."/>
            <person name="Han X."/>
            <person name="Huang E."/>
            <person name="Gao Y."/>
            <person name="Liu J."/>
            <person name="Shao H."/>
            <person name="Ye R."/>
            <person name="Li L."/>
            <person name="Wei W."/>
            <person name="Wang X."/>
            <person name="Wang C."/>
            <person name="Yang T."/>
            <person name="Huo Q."/>
            <person name="Li W."/>
            <person name="Guo W."/>
            <person name="Chen H."/>
            <person name="Zhou L."/>
            <person name="Ni X."/>
            <person name="Tian J."/>
            <person name="Zhou Y."/>
            <person name="Sheng Y."/>
            <person name="Liu T."/>
            <person name="Pan Y."/>
            <person name="Xia L."/>
            <person name="Li J."/>
            <person name="Zhao F."/>
            <person name="Cao W."/>
        </authorList>
    </citation>
    <scope>NUCLEOTIDE SEQUENCE</scope>
    <source>
        <strain evidence="1">Hyas-2018</strain>
    </source>
</reference>